<dbReference type="Pfam" id="PF02518">
    <property type="entry name" value="HATPase_c"/>
    <property type="match status" value="1"/>
</dbReference>
<evidence type="ECO:0000259" key="14">
    <source>
        <dbReference type="PROSITE" id="PS50109"/>
    </source>
</evidence>
<dbReference type="SUPFAM" id="SSF55785">
    <property type="entry name" value="PYP-like sensor domain (PAS domain)"/>
    <property type="match status" value="1"/>
</dbReference>
<evidence type="ECO:0000256" key="13">
    <source>
        <dbReference type="SAM" id="Phobius"/>
    </source>
</evidence>
<evidence type="ECO:0000313" key="19">
    <source>
        <dbReference type="Proteomes" id="UP000298179"/>
    </source>
</evidence>
<dbReference type="InterPro" id="IPR003660">
    <property type="entry name" value="HAMP_dom"/>
</dbReference>
<keyword evidence="5" id="KW-0597">Phosphoprotein</keyword>
<dbReference type="GO" id="GO:0000155">
    <property type="term" value="F:phosphorelay sensor kinase activity"/>
    <property type="evidence" value="ECO:0007669"/>
    <property type="project" value="InterPro"/>
</dbReference>
<keyword evidence="12" id="KW-0902">Two-component regulatory system</keyword>
<dbReference type="EC" id="2.7.13.3" evidence="3"/>
<dbReference type="AlphaFoldDB" id="A0A4Y8RBN4"/>
<comment type="subcellular location">
    <subcellularLocation>
        <location evidence="2">Cell membrane</location>
        <topology evidence="2">Multi-pass membrane protein</topology>
    </subcellularLocation>
</comment>
<dbReference type="Pfam" id="PF00989">
    <property type="entry name" value="PAS"/>
    <property type="match status" value="1"/>
</dbReference>
<dbReference type="InterPro" id="IPR035965">
    <property type="entry name" value="PAS-like_dom_sf"/>
</dbReference>
<dbReference type="SUPFAM" id="SSF55874">
    <property type="entry name" value="ATPase domain of HSP90 chaperone/DNA topoisomerase II/histidine kinase"/>
    <property type="match status" value="1"/>
</dbReference>
<organism evidence="18 19">
    <name type="scientific">Jiella endophytica</name>
    <dbReference type="NCBI Taxonomy" id="2558362"/>
    <lineage>
        <taxon>Bacteria</taxon>
        <taxon>Pseudomonadati</taxon>
        <taxon>Pseudomonadota</taxon>
        <taxon>Alphaproteobacteria</taxon>
        <taxon>Hyphomicrobiales</taxon>
        <taxon>Aurantimonadaceae</taxon>
        <taxon>Jiella</taxon>
    </lineage>
</organism>
<dbReference type="SMART" id="SM00388">
    <property type="entry name" value="HisKA"/>
    <property type="match status" value="1"/>
</dbReference>
<dbReference type="Gene3D" id="1.10.287.130">
    <property type="match status" value="1"/>
</dbReference>
<evidence type="ECO:0000259" key="16">
    <source>
        <dbReference type="PROSITE" id="PS50113"/>
    </source>
</evidence>
<sequence>MAPLSLVTKLSLAMVGLVVATALSVGLLIYGQTSRVALPLALDSLSDNTGLVASYLDGYLAAPEDDIVAAASMPAVLDYVARADRPSGSGEAPQAAGLTTNVAREFTALLQAKPQYDQLRLIGTANEGREIVRIDRRGPGGRLQRVGEADLQSKARRDYFERIFAEEGDGIYVSPIDYNREDGVVEDPPVPTIRIGKRILLDGVASDYFVILNVDLRPVFRHLGNLDMAEGKIRLVDEAGNYLVNAAAPERVFGFEREKSFTAPQDWPQIAAALDAAEPSVIVAEGANGEAEAIAAWPLLLAGSRRVTLLQSAGVDGLLAAARSSIGTSSLFGAVLCGLIAVLLAVFLATRLVRPIRQLTKAVDDATNGQPVELPTAAGGEVGALARATERYIEREALLFALVRSSHDPVLTKDLDAVITSWNGAAERLYGYTATEAVGSRLDIIIPPDRMEELDRFMAEIRAGRRVGSFRTVRRSKAGERLDVELTISPIRNASGEIIGASTVTRDITRMLQDARSLQRLQAEAAHTSRVTAAGQMAATLAHEINQPLTAVVNYVKALQRLLQDGGMELEAKPLIYARKAIEQSNRASEIVKRVRSFIGNRQTNVSAARLNDIVEDGLAVVFMGREADRILVERDYASDLPEVYVDRTHIQQIVANLTGNALEAMAEMSDRKLTVATRLNGETIVVSFADTGMGVDQSIVERLFEPFTTTKPNGMGFGLNISRSLVEAHGGKLSVQSSRRGAVFEFTLPVGPPISLRH</sequence>
<dbReference type="Gene3D" id="3.30.450.20">
    <property type="entry name" value="PAS domain"/>
    <property type="match status" value="2"/>
</dbReference>
<evidence type="ECO:0000256" key="5">
    <source>
        <dbReference type="ARBA" id="ARBA00022553"/>
    </source>
</evidence>
<keyword evidence="13" id="KW-0472">Membrane</keyword>
<evidence type="ECO:0000256" key="11">
    <source>
        <dbReference type="ARBA" id="ARBA00022989"/>
    </source>
</evidence>
<dbReference type="InterPro" id="IPR036890">
    <property type="entry name" value="HATPase_C_sf"/>
</dbReference>
<dbReference type="GO" id="GO:0005886">
    <property type="term" value="C:plasma membrane"/>
    <property type="evidence" value="ECO:0007669"/>
    <property type="project" value="UniProtKB-SubCell"/>
</dbReference>
<keyword evidence="6" id="KW-0808">Transferase</keyword>
<dbReference type="SMART" id="SM00091">
    <property type="entry name" value="PAS"/>
    <property type="match status" value="1"/>
</dbReference>
<dbReference type="EMBL" id="SOZD01000008">
    <property type="protein sequence ID" value="TFF18737.1"/>
    <property type="molecule type" value="Genomic_DNA"/>
</dbReference>
<dbReference type="PROSITE" id="PS50885">
    <property type="entry name" value="HAMP"/>
    <property type="match status" value="1"/>
</dbReference>
<dbReference type="InterPro" id="IPR036097">
    <property type="entry name" value="HisK_dim/P_sf"/>
</dbReference>
<dbReference type="PANTHER" id="PTHR43065">
    <property type="entry name" value="SENSOR HISTIDINE KINASE"/>
    <property type="match status" value="1"/>
</dbReference>
<dbReference type="Pfam" id="PF00512">
    <property type="entry name" value="HisKA"/>
    <property type="match status" value="1"/>
</dbReference>
<dbReference type="NCBIfam" id="TIGR00229">
    <property type="entry name" value="sensory_box"/>
    <property type="match status" value="1"/>
</dbReference>
<evidence type="ECO:0000256" key="6">
    <source>
        <dbReference type="ARBA" id="ARBA00022679"/>
    </source>
</evidence>
<evidence type="ECO:0000259" key="15">
    <source>
        <dbReference type="PROSITE" id="PS50112"/>
    </source>
</evidence>
<dbReference type="SMART" id="SM00387">
    <property type="entry name" value="HATPase_c"/>
    <property type="match status" value="1"/>
</dbReference>
<keyword evidence="11 13" id="KW-1133">Transmembrane helix</keyword>
<feature type="domain" description="Histidine kinase" evidence="14">
    <location>
        <begin position="540"/>
        <end position="753"/>
    </location>
</feature>
<dbReference type="InterPro" id="IPR004358">
    <property type="entry name" value="Sig_transdc_His_kin-like_C"/>
</dbReference>
<evidence type="ECO:0000256" key="7">
    <source>
        <dbReference type="ARBA" id="ARBA00022692"/>
    </source>
</evidence>
<dbReference type="PROSITE" id="PS50112">
    <property type="entry name" value="PAS"/>
    <property type="match status" value="1"/>
</dbReference>
<dbReference type="InterPro" id="IPR003661">
    <property type="entry name" value="HisK_dim/P_dom"/>
</dbReference>
<comment type="catalytic activity">
    <reaction evidence="1">
        <text>ATP + protein L-histidine = ADP + protein N-phospho-L-histidine.</text>
        <dbReference type="EC" id="2.7.13.3"/>
    </reaction>
</comment>
<evidence type="ECO:0000256" key="10">
    <source>
        <dbReference type="ARBA" id="ARBA00022840"/>
    </source>
</evidence>
<keyword evidence="19" id="KW-1185">Reference proteome</keyword>
<feature type="domain" description="PAS" evidence="15">
    <location>
        <begin position="395"/>
        <end position="464"/>
    </location>
</feature>
<evidence type="ECO:0000256" key="2">
    <source>
        <dbReference type="ARBA" id="ARBA00004651"/>
    </source>
</evidence>
<keyword evidence="9" id="KW-0418">Kinase</keyword>
<dbReference type="OrthoDB" id="226486at2"/>
<dbReference type="CDD" id="cd00082">
    <property type="entry name" value="HisKA"/>
    <property type="match status" value="1"/>
</dbReference>
<keyword evidence="10" id="KW-0067">ATP-binding</keyword>
<dbReference type="GO" id="GO:0006355">
    <property type="term" value="P:regulation of DNA-templated transcription"/>
    <property type="evidence" value="ECO:0007669"/>
    <property type="project" value="InterPro"/>
</dbReference>
<feature type="transmembrane region" description="Helical" evidence="13">
    <location>
        <begin position="331"/>
        <end position="353"/>
    </location>
</feature>
<dbReference type="PANTHER" id="PTHR43065:SF10">
    <property type="entry name" value="PEROXIDE STRESS-ACTIVATED HISTIDINE KINASE MAK3"/>
    <property type="match status" value="1"/>
</dbReference>
<dbReference type="InterPro" id="IPR005467">
    <property type="entry name" value="His_kinase_dom"/>
</dbReference>
<feature type="domain" description="HAMP" evidence="17">
    <location>
        <begin position="350"/>
        <end position="401"/>
    </location>
</feature>
<dbReference type="InterPro" id="IPR000014">
    <property type="entry name" value="PAS"/>
</dbReference>
<dbReference type="Gene3D" id="6.10.340.10">
    <property type="match status" value="1"/>
</dbReference>
<dbReference type="PROSITE" id="PS50113">
    <property type="entry name" value="PAC"/>
    <property type="match status" value="1"/>
</dbReference>
<evidence type="ECO:0000313" key="18">
    <source>
        <dbReference type="EMBL" id="TFF18737.1"/>
    </source>
</evidence>
<name>A0A4Y8RBN4_9HYPH</name>
<evidence type="ECO:0000256" key="12">
    <source>
        <dbReference type="ARBA" id="ARBA00023012"/>
    </source>
</evidence>
<dbReference type="SUPFAM" id="SSF47384">
    <property type="entry name" value="Homodimeric domain of signal transducing histidine kinase"/>
    <property type="match status" value="1"/>
</dbReference>
<dbReference type="PRINTS" id="PR00344">
    <property type="entry name" value="BCTRLSENSOR"/>
</dbReference>
<keyword evidence="7 13" id="KW-0812">Transmembrane</keyword>
<dbReference type="GO" id="GO:0005524">
    <property type="term" value="F:ATP binding"/>
    <property type="evidence" value="ECO:0007669"/>
    <property type="project" value="UniProtKB-KW"/>
</dbReference>
<evidence type="ECO:0000256" key="9">
    <source>
        <dbReference type="ARBA" id="ARBA00022777"/>
    </source>
</evidence>
<keyword evidence="4" id="KW-1003">Cell membrane</keyword>
<dbReference type="Gene3D" id="3.30.565.10">
    <property type="entry name" value="Histidine kinase-like ATPase, C-terminal domain"/>
    <property type="match status" value="1"/>
</dbReference>
<evidence type="ECO:0000256" key="4">
    <source>
        <dbReference type="ARBA" id="ARBA00022475"/>
    </source>
</evidence>
<comment type="caution">
    <text evidence="18">The sequence shown here is derived from an EMBL/GenBank/DDBJ whole genome shotgun (WGS) entry which is preliminary data.</text>
</comment>
<dbReference type="InterPro" id="IPR000700">
    <property type="entry name" value="PAS-assoc_C"/>
</dbReference>
<evidence type="ECO:0000256" key="1">
    <source>
        <dbReference type="ARBA" id="ARBA00000085"/>
    </source>
</evidence>
<dbReference type="Pfam" id="PF21623">
    <property type="entry name" value="HK_sensor_dom_bact"/>
    <property type="match status" value="1"/>
</dbReference>
<dbReference type="CDD" id="cd00130">
    <property type="entry name" value="PAS"/>
    <property type="match status" value="1"/>
</dbReference>
<dbReference type="InterPro" id="IPR003594">
    <property type="entry name" value="HATPase_dom"/>
</dbReference>
<reference evidence="18 19" key="1">
    <citation type="submission" date="2019-03" db="EMBL/GenBank/DDBJ databases">
        <title>Jiella endophytica sp. nov., a novel endophytic bacterium isolated from root of Ficus microcarpa Linn. f.</title>
        <authorList>
            <person name="Tuo L."/>
        </authorList>
    </citation>
    <scope>NUCLEOTIDE SEQUENCE [LARGE SCALE GENOMIC DNA]</scope>
    <source>
        <strain evidence="18 19">CBS5Q-3</strain>
    </source>
</reference>
<evidence type="ECO:0000256" key="8">
    <source>
        <dbReference type="ARBA" id="ARBA00022741"/>
    </source>
</evidence>
<dbReference type="InterPro" id="IPR029151">
    <property type="entry name" value="Sensor-like_sf"/>
</dbReference>
<feature type="transmembrane region" description="Helical" evidence="13">
    <location>
        <begin position="12"/>
        <end position="31"/>
    </location>
</feature>
<dbReference type="RefSeq" id="WP_134763878.1">
    <property type="nucleotide sequence ID" value="NZ_SOZD01000008.1"/>
</dbReference>
<dbReference type="SUPFAM" id="SSF103190">
    <property type="entry name" value="Sensory domain-like"/>
    <property type="match status" value="1"/>
</dbReference>
<accession>A0A4Y8RBN4</accession>
<evidence type="ECO:0000256" key="3">
    <source>
        <dbReference type="ARBA" id="ARBA00012438"/>
    </source>
</evidence>
<protein>
    <recommendedName>
        <fullName evidence="3">histidine kinase</fullName>
        <ecNumber evidence="3">2.7.13.3</ecNumber>
    </recommendedName>
</protein>
<keyword evidence="8" id="KW-0547">Nucleotide-binding</keyword>
<dbReference type="InterPro" id="IPR048760">
    <property type="entry name" value="VP0354-like_sensor_dom"/>
</dbReference>
<dbReference type="PROSITE" id="PS50109">
    <property type="entry name" value="HIS_KIN"/>
    <property type="match status" value="1"/>
</dbReference>
<feature type="domain" description="PAC" evidence="16">
    <location>
        <begin position="466"/>
        <end position="520"/>
    </location>
</feature>
<dbReference type="InterPro" id="IPR013767">
    <property type="entry name" value="PAS_fold"/>
</dbReference>
<evidence type="ECO:0000259" key="17">
    <source>
        <dbReference type="PROSITE" id="PS50885"/>
    </source>
</evidence>
<dbReference type="Proteomes" id="UP000298179">
    <property type="component" value="Unassembled WGS sequence"/>
</dbReference>
<gene>
    <name evidence="18" type="ORF">E3C22_21170</name>
</gene>
<proteinExistence type="predicted"/>